<dbReference type="Proteomes" id="UP000231134">
    <property type="component" value="Unassembled WGS sequence"/>
</dbReference>
<organism evidence="7 8">
    <name type="scientific">Hallerella succinigenes</name>
    <dbReference type="NCBI Taxonomy" id="1896222"/>
    <lineage>
        <taxon>Bacteria</taxon>
        <taxon>Pseudomonadati</taxon>
        <taxon>Fibrobacterota</taxon>
        <taxon>Fibrobacteria</taxon>
        <taxon>Fibrobacterales</taxon>
        <taxon>Fibrobacteraceae</taxon>
        <taxon>Hallerella</taxon>
    </lineage>
</organism>
<protein>
    <submittedName>
        <fullName evidence="7">CDP-glycerol glycerophosphotransferase (TagB/SpsB family)</fullName>
    </submittedName>
</protein>
<dbReference type="Pfam" id="PF04464">
    <property type="entry name" value="Glyphos_transf"/>
    <property type="match status" value="1"/>
</dbReference>
<evidence type="ECO:0000256" key="1">
    <source>
        <dbReference type="ARBA" id="ARBA00004202"/>
    </source>
</evidence>
<keyword evidence="6" id="KW-0472">Membrane</keyword>
<dbReference type="AlphaFoldDB" id="A0A2M9AAU9"/>
<name>A0A2M9AAU9_9BACT</name>
<keyword evidence="4 7" id="KW-0808">Transferase</keyword>
<keyword evidence="5" id="KW-0777">Teichoic acid biosynthesis</keyword>
<dbReference type="InterPro" id="IPR043148">
    <property type="entry name" value="TagF_C"/>
</dbReference>
<evidence type="ECO:0000256" key="6">
    <source>
        <dbReference type="ARBA" id="ARBA00023136"/>
    </source>
</evidence>
<gene>
    <name evidence="7" type="ORF">BGX16_2885</name>
</gene>
<dbReference type="OrthoDB" id="9811865at2"/>
<evidence type="ECO:0000313" key="7">
    <source>
        <dbReference type="EMBL" id="PJJ42834.1"/>
    </source>
</evidence>
<comment type="caution">
    <text evidence="7">The sequence shown here is derived from an EMBL/GenBank/DDBJ whole genome shotgun (WGS) entry which is preliminary data.</text>
</comment>
<dbReference type="PANTHER" id="PTHR37316:SF3">
    <property type="entry name" value="TEICHOIC ACID GLYCEROL-PHOSPHATE TRANSFERASE"/>
    <property type="match status" value="1"/>
</dbReference>
<dbReference type="RefSeq" id="WP_100426669.1">
    <property type="nucleotide sequence ID" value="NZ_PGEX01000001.1"/>
</dbReference>
<dbReference type="Gene3D" id="3.40.50.11820">
    <property type="match status" value="1"/>
</dbReference>
<dbReference type="InterPro" id="IPR051612">
    <property type="entry name" value="Teichoic_Acid_Biosynth"/>
</dbReference>
<evidence type="ECO:0000256" key="5">
    <source>
        <dbReference type="ARBA" id="ARBA00022944"/>
    </source>
</evidence>
<comment type="similarity">
    <text evidence="2">Belongs to the CDP-glycerol glycerophosphotransferase family.</text>
</comment>
<comment type="subcellular location">
    <subcellularLocation>
        <location evidence="1">Cell membrane</location>
        <topology evidence="1">Peripheral membrane protein</topology>
    </subcellularLocation>
</comment>
<proteinExistence type="inferred from homology"/>
<evidence type="ECO:0000256" key="3">
    <source>
        <dbReference type="ARBA" id="ARBA00022475"/>
    </source>
</evidence>
<dbReference type="EMBL" id="PGEX01000001">
    <property type="protein sequence ID" value="PJJ42834.1"/>
    <property type="molecule type" value="Genomic_DNA"/>
</dbReference>
<dbReference type="InterPro" id="IPR007554">
    <property type="entry name" value="Glycerophosphate_synth"/>
</dbReference>
<keyword evidence="8" id="KW-1185">Reference proteome</keyword>
<sequence length="387" mass="45787">MKIILKSLSLIIYILSFLFPRNRSIWAFGSETGFDGNSKYFMIDVVEHHPSIRPIWITKRRKEIQSLKQKGLEAYYSFSIKGIIMSLRASKYIVSGSLADINFYTSGGAKYIQLWHGIGIKCCLWNNKNSVFNTKNKIVGFILRPSFYVRPDYILGASSMMNKHLASMFRVNQDVCRSTLYPRCEIFFREKRDIENFVKRWESPEIIEFIEKLKTYKKVFLYMPTFRDNNPEFLEQQKWDLKRLDNELKRINGLLIVKLHPHMTSTLRFENYSSITEIKKNIDIYSILAFTHCLITDYSSVLYDYILMNGKEIIRYVPDLDEYISKSRDLLMDYKSNSVGVIVSSFEELLSHIGDDLSIDYEWLRERFWGDALKNRLDKLFEEIYDI</sequence>
<dbReference type="GO" id="GO:0005886">
    <property type="term" value="C:plasma membrane"/>
    <property type="evidence" value="ECO:0007669"/>
    <property type="project" value="UniProtKB-SubCell"/>
</dbReference>
<evidence type="ECO:0000256" key="4">
    <source>
        <dbReference type="ARBA" id="ARBA00022679"/>
    </source>
</evidence>
<dbReference type="Gene3D" id="3.40.50.12580">
    <property type="match status" value="1"/>
</dbReference>
<evidence type="ECO:0000313" key="8">
    <source>
        <dbReference type="Proteomes" id="UP000231134"/>
    </source>
</evidence>
<dbReference type="PANTHER" id="PTHR37316">
    <property type="entry name" value="TEICHOIC ACID GLYCEROL-PHOSPHATE PRIMASE"/>
    <property type="match status" value="1"/>
</dbReference>
<accession>A0A2M9AAU9</accession>
<dbReference type="GO" id="GO:0047355">
    <property type="term" value="F:CDP-glycerol glycerophosphotransferase activity"/>
    <property type="evidence" value="ECO:0007669"/>
    <property type="project" value="InterPro"/>
</dbReference>
<keyword evidence="3" id="KW-1003">Cell membrane</keyword>
<dbReference type="InterPro" id="IPR043149">
    <property type="entry name" value="TagF_N"/>
</dbReference>
<evidence type="ECO:0000256" key="2">
    <source>
        <dbReference type="ARBA" id="ARBA00010488"/>
    </source>
</evidence>
<dbReference type="GO" id="GO:0019350">
    <property type="term" value="P:teichoic acid biosynthetic process"/>
    <property type="evidence" value="ECO:0007669"/>
    <property type="project" value="UniProtKB-KW"/>
</dbReference>
<reference evidence="7 8" key="1">
    <citation type="submission" date="2017-11" db="EMBL/GenBank/DDBJ databases">
        <title>Animal gut microbial communities from fecal samples from Wisconsin, USA.</title>
        <authorList>
            <person name="Neumann A."/>
        </authorList>
    </citation>
    <scope>NUCLEOTIDE SEQUENCE [LARGE SCALE GENOMIC DNA]</scope>
    <source>
        <strain evidence="7 8">UWS3</strain>
    </source>
</reference>